<dbReference type="PROSITE" id="PS50217">
    <property type="entry name" value="BZIP"/>
    <property type="match status" value="1"/>
</dbReference>
<dbReference type="SUPFAM" id="SSF57959">
    <property type="entry name" value="Leucine zipper domain"/>
    <property type="match status" value="1"/>
</dbReference>
<dbReference type="PANTHER" id="PTHR19304">
    <property type="entry name" value="CYCLIC-AMP RESPONSE ELEMENT BINDING PROTEIN"/>
    <property type="match status" value="1"/>
</dbReference>
<dbReference type="Gene3D" id="1.20.5.170">
    <property type="match status" value="1"/>
</dbReference>
<feature type="compositionally biased region" description="Basic and acidic residues" evidence="5">
    <location>
        <begin position="127"/>
        <end position="136"/>
    </location>
</feature>
<dbReference type="CDD" id="cd14687">
    <property type="entry name" value="bZIP_ATF2"/>
    <property type="match status" value="1"/>
</dbReference>
<feature type="compositionally biased region" description="Low complexity" evidence="5">
    <location>
        <begin position="94"/>
        <end position="110"/>
    </location>
</feature>
<feature type="compositionally biased region" description="Polar residues" evidence="5">
    <location>
        <begin position="252"/>
        <end position="287"/>
    </location>
</feature>
<evidence type="ECO:0000313" key="8">
    <source>
        <dbReference type="Proteomes" id="UP001562357"/>
    </source>
</evidence>
<dbReference type="InterPro" id="IPR046347">
    <property type="entry name" value="bZIP_sf"/>
</dbReference>
<evidence type="ECO:0000256" key="4">
    <source>
        <dbReference type="ARBA" id="ARBA00023242"/>
    </source>
</evidence>
<proteinExistence type="predicted"/>
<name>A0ABQ0CJQ9_9HYPO</name>
<organism evidence="7 8">
    <name type="scientific">Epichloe bromicola</name>
    <dbReference type="NCBI Taxonomy" id="79588"/>
    <lineage>
        <taxon>Eukaryota</taxon>
        <taxon>Fungi</taxon>
        <taxon>Dikarya</taxon>
        <taxon>Ascomycota</taxon>
        <taxon>Pezizomycotina</taxon>
        <taxon>Sordariomycetes</taxon>
        <taxon>Hypocreomycetidae</taxon>
        <taxon>Hypocreales</taxon>
        <taxon>Clavicipitaceae</taxon>
        <taxon>Epichloe</taxon>
    </lineage>
</organism>
<evidence type="ECO:0000256" key="5">
    <source>
        <dbReference type="SAM" id="MobiDB-lite"/>
    </source>
</evidence>
<reference evidence="8" key="1">
    <citation type="submission" date="2024-06" db="EMBL/GenBank/DDBJ databases">
        <title>Draft Genome Sequences of Epichloe bromicola Strains Isolated from Elymus ciliaris.</title>
        <authorList>
            <consortium name="Epichloe bromicola genome sequencing consortium"/>
            <person name="Miura A."/>
            <person name="Imano S."/>
            <person name="Ashida A."/>
            <person name="Sato I."/>
            <person name="Chiba S."/>
            <person name="Tanaka A."/>
            <person name="Camagna M."/>
            <person name="Takemoto D."/>
        </authorList>
    </citation>
    <scope>NUCLEOTIDE SEQUENCE [LARGE SCALE GENOMIC DNA]</scope>
    <source>
        <strain evidence="8">DP</strain>
    </source>
</reference>
<accession>A0ABQ0CJQ9</accession>
<dbReference type="PROSITE" id="PS00036">
    <property type="entry name" value="BZIP_BASIC"/>
    <property type="match status" value="1"/>
</dbReference>
<dbReference type="Pfam" id="PF00170">
    <property type="entry name" value="bZIP_1"/>
    <property type="match status" value="1"/>
</dbReference>
<keyword evidence="4" id="KW-0539">Nucleus</keyword>
<dbReference type="Proteomes" id="UP001562357">
    <property type="component" value="Unassembled WGS sequence"/>
</dbReference>
<feature type="domain" description="BZIP" evidence="6">
    <location>
        <begin position="163"/>
        <end position="226"/>
    </location>
</feature>
<evidence type="ECO:0000313" key="7">
    <source>
        <dbReference type="EMBL" id="GAB0133682.1"/>
    </source>
</evidence>
<comment type="subcellular location">
    <subcellularLocation>
        <location evidence="1">Nucleus</location>
    </subcellularLocation>
</comment>
<dbReference type="InterPro" id="IPR051027">
    <property type="entry name" value="bZIP_transcription_factors"/>
</dbReference>
<sequence>MLTANLTLGQIPGARPDPGESLILESGADSFLNSPGQCMFGDDTTEPKYPDLSAGLDDQFACAGTDLYSFNPAFASTPDSNPSTTKVSDTPQQPDSKTPPSSLSSESQPKSPVPPPRQEKSKRKASKQKETLETRKTTAATRTRRQPERESRRSTKTEQVKRPTRRERSLERNRVAASKCRRRKKAWTEKLEEKRSGLEAMHSELQSQYLSLLQETCNLKNHLITHAGCHDPNIDVWINNEASKFVRRLSGENPQRPRSLQSLPSLDNNSAWQSSANSHYTGLSESSLALEGNDSNEDDAADDNFDETFGDEMF</sequence>
<keyword evidence="8" id="KW-1185">Reference proteome</keyword>
<comment type="caution">
    <text evidence="7">The sequence shown here is derived from an EMBL/GenBank/DDBJ whole genome shotgun (WGS) entry which is preliminary data.</text>
</comment>
<dbReference type="EMBL" id="BAAFGZ010000052">
    <property type="protein sequence ID" value="GAB0133682.1"/>
    <property type="molecule type" value="Genomic_DNA"/>
</dbReference>
<feature type="compositionally biased region" description="Acidic residues" evidence="5">
    <location>
        <begin position="294"/>
        <end position="314"/>
    </location>
</feature>
<feature type="region of interest" description="Disordered" evidence="5">
    <location>
        <begin position="1"/>
        <end position="21"/>
    </location>
</feature>
<dbReference type="InterPro" id="IPR004827">
    <property type="entry name" value="bZIP"/>
</dbReference>
<keyword evidence="2" id="KW-0805">Transcription regulation</keyword>
<protein>
    <recommendedName>
        <fullName evidence="6">BZIP domain-containing protein</fullName>
    </recommendedName>
</protein>
<evidence type="ECO:0000259" key="6">
    <source>
        <dbReference type="PROSITE" id="PS50217"/>
    </source>
</evidence>
<evidence type="ECO:0000256" key="2">
    <source>
        <dbReference type="ARBA" id="ARBA00023015"/>
    </source>
</evidence>
<gene>
    <name evidence="7" type="primary">g2082</name>
    <name evidence="7" type="ORF">EsDP_00002082</name>
</gene>
<feature type="compositionally biased region" description="Polar residues" evidence="5">
    <location>
        <begin position="77"/>
        <end position="93"/>
    </location>
</feature>
<evidence type="ECO:0000256" key="3">
    <source>
        <dbReference type="ARBA" id="ARBA00023163"/>
    </source>
</evidence>
<keyword evidence="3" id="KW-0804">Transcription</keyword>
<dbReference type="SMART" id="SM00338">
    <property type="entry name" value="BRLZ"/>
    <property type="match status" value="1"/>
</dbReference>
<evidence type="ECO:0000256" key="1">
    <source>
        <dbReference type="ARBA" id="ARBA00004123"/>
    </source>
</evidence>
<feature type="compositionally biased region" description="Basic and acidic residues" evidence="5">
    <location>
        <begin position="145"/>
        <end position="174"/>
    </location>
</feature>
<feature type="region of interest" description="Disordered" evidence="5">
    <location>
        <begin position="69"/>
        <end position="184"/>
    </location>
</feature>
<feature type="region of interest" description="Disordered" evidence="5">
    <location>
        <begin position="251"/>
        <end position="314"/>
    </location>
</feature>